<keyword evidence="1" id="KW-0732">Signal</keyword>
<organism evidence="2 3">
    <name type="scientific">Caerostris extrusa</name>
    <name type="common">Bark spider</name>
    <name type="synonym">Caerostris bankana</name>
    <dbReference type="NCBI Taxonomy" id="172846"/>
    <lineage>
        <taxon>Eukaryota</taxon>
        <taxon>Metazoa</taxon>
        <taxon>Ecdysozoa</taxon>
        <taxon>Arthropoda</taxon>
        <taxon>Chelicerata</taxon>
        <taxon>Arachnida</taxon>
        <taxon>Araneae</taxon>
        <taxon>Araneomorphae</taxon>
        <taxon>Entelegynae</taxon>
        <taxon>Araneoidea</taxon>
        <taxon>Araneidae</taxon>
        <taxon>Caerostris</taxon>
    </lineage>
</organism>
<sequence>MFLFIISALLVAGVSTTEGTTCNNFDLVVCAFLVDGDKAAKSGFAETEDSLDKRCDQTLPVLKCLSDYAAKCPDTSFKHLADFFGDEYKTQTKLCSKKDELRQHVFVKMFLVREIGPLTSKILSRSACLIRCRFLPRKEKSNIEIWAFLKGPPTMKASGLEIC</sequence>
<proteinExistence type="predicted"/>
<evidence type="ECO:0000313" key="3">
    <source>
        <dbReference type="Proteomes" id="UP001054945"/>
    </source>
</evidence>
<dbReference type="Proteomes" id="UP001054945">
    <property type="component" value="Unassembled WGS sequence"/>
</dbReference>
<evidence type="ECO:0000256" key="1">
    <source>
        <dbReference type="SAM" id="SignalP"/>
    </source>
</evidence>
<reference evidence="2 3" key="1">
    <citation type="submission" date="2021-06" db="EMBL/GenBank/DDBJ databases">
        <title>Caerostris extrusa draft genome.</title>
        <authorList>
            <person name="Kono N."/>
            <person name="Arakawa K."/>
        </authorList>
    </citation>
    <scope>NUCLEOTIDE SEQUENCE [LARGE SCALE GENOMIC DNA]</scope>
</reference>
<feature type="chain" id="PRO_5044022623" description="Secreted protein" evidence="1">
    <location>
        <begin position="20"/>
        <end position="163"/>
    </location>
</feature>
<accession>A0AAV4UIZ0</accession>
<protein>
    <recommendedName>
        <fullName evidence="4">Secreted protein</fullName>
    </recommendedName>
</protein>
<name>A0AAV4UIZ0_CAEEX</name>
<comment type="caution">
    <text evidence="2">The sequence shown here is derived from an EMBL/GenBank/DDBJ whole genome shotgun (WGS) entry which is preliminary data.</text>
</comment>
<keyword evidence="3" id="KW-1185">Reference proteome</keyword>
<dbReference type="AlphaFoldDB" id="A0AAV4UIZ0"/>
<gene>
    <name evidence="2" type="primary">AVEN_203779_1</name>
    <name evidence="2" type="ORF">CEXT_743131</name>
</gene>
<evidence type="ECO:0000313" key="2">
    <source>
        <dbReference type="EMBL" id="GIY57805.1"/>
    </source>
</evidence>
<feature type="signal peptide" evidence="1">
    <location>
        <begin position="1"/>
        <end position="19"/>
    </location>
</feature>
<evidence type="ECO:0008006" key="4">
    <source>
        <dbReference type="Google" id="ProtNLM"/>
    </source>
</evidence>
<dbReference type="EMBL" id="BPLR01012963">
    <property type="protein sequence ID" value="GIY57805.1"/>
    <property type="molecule type" value="Genomic_DNA"/>
</dbReference>